<name>A0AAE1CWH5_9GAST</name>
<dbReference type="Proteomes" id="UP001283361">
    <property type="component" value="Unassembled WGS sequence"/>
</dbReference>
<protein>
    <submittedName>
        <fullName evidence="1">Uncharacterized protein</fullName>
    </submittedName>
</protein>
<organism evidence="1 2">
    <name type="scientific">Elysia crispata</name>
    <name type="common">lettuce slug</name>
    <dbReference type="NCBI Taxonomy" id="231223"/>
    <lineage>
        <taxon>Eukaryota</taxon>
        <taxon>Metazoa</taxon>
        <taxon>Spiralia</taxon>
        <taxon>Lophotrochozoa</taxon>
        <taxon>Mollusca</taxon>
        <taxon>Gastropoda</taxon>
        <taxon>Heterobranchia</taxon>
        <taxon>Euthyneura</taxon>
        <taxon>Panpulmonata</taxon>
        <taxon>Sacoglossa</taxon>
        <taxon>Placobranchoidea</taxon>
        <taxon>Plakobranchidae</taxon>
        <taxon>Elysia</taxon>
    </lineage>
</organism>
<sequence>MLVNDRIPEYYRFRHRFIQASTRRVDHSSSHVTLVSPGRKTKTFEYPDYKSFSHPYCSASDFFAQGCAARQLYV</sequence>
<dbReference type="AlphaFoldDB" id="A0AAE1CWH5"/>
<keyword evidence="2" id="KW-1185">Reference proteome</keyword>
<proteinExistence type="predicted"/>
<comment type="caution">
    <text evidence="1">The sequence shown here is derived from an EMBL/GenBank/DDBJ whole genome shotgun (WGS) entry which is preliminary data.</text>
</comment>
<dbReference type="EMBL" id="JAWDGP010006450">
    <property type="protein sequence ID" value="KAK3740989.1"/>
    <property type="molecule type" value="Genomic_DNA"/>
</dbReference>
<accession>A0AAE1CWH5</accession>
<evidence type="ECO:0000313" key="2">
    <source>
        <dbReference type="Proteomes" id="UP001283361"/>
    </source>
</evidence>
<evidence type="ECO:0000313" key="1">
    <source>
        <dbReference type="EMBL" id="KAK3740989.1"/>
    </source>
</evidence>
<gene>
    <name evidence="1" type="ORF">RRG08_005680</name>
</gene>
<reference evidence="1" key="1">
    <citation type="journal article" date="2023" name="G3 (Bethesda)">
        <title>A reference genome for the long-term kleptoplast-retaining sea slug Elysia crispata morphotype clarki.</title>
        <authorList>
            <person name="Eastman K.E."/>
            <person name="Pendleton A.L."/>
            <person name="Shaikh M.A."/>
            <person name="Suttiyut T."/>
            <person name="Ogas R."/>
            <person name="Tomko P."/>
            <person name="Gavelis G."/>
            <person name="Widhalm J.R."/>
            <person name="Wisecaver J.H."/>
        </authorList>
    </citation>
    <scope>NUCLEOTIDE SEQUENCE</scope>
    <source>
        <strain evidence="1">ECLA1</strain>
    </source>
</reference>